<feature type="transmembrane region" description="Helical" evidence="1">
    <location>
        <begin position="78"/>
        <end position="99"/>
    </location>
</feature>
<dbReference type="RefSeq" id="WP_153356120.1">
    <property type="nucleotide sequence ID" value="NZ_WIXI01000047.1"/>
</dbReference>
<keyword evidence="1" id="KW-0812">Transmembrane</keyword>
<protein>
    <submittedName>
        <fullName evidence="2">Uncharacterized protein</fullName>
    </submittedName>
</protein>
<keyword evidence="1" id="KW-1133">Transmembrane helix</keyword>
<organism evidence="2 3">
    <name type="scientific">Endobacterium cereale</name>
    <dbReference type="NCBI Taxonomy" id="2663029"/>
    <lineage>
        <taxon>Bacteria</taxon>
        <taxon>Pseudomonadati</taxon>
        <taxon>Pseudomonadota</taxon>
        <taxon>Alphaproteobacteria</taxon>
        <taxon>Hyphomicrobiales</taxon>
        <taxon>Rhizobiaceae</taxon>
        <taxon>Endobacterium</taxon>
    </lineage>
</organism>
<keyword evidence="3" id="KW-1185">Reference proteome</keyword>
<evidence type="ECO:0000256" key="1">
    <source>
        <dbReference type="SAM" id="Phobius"/>
    </source>
</evidence>
<accession>A0A6A8AA94</accession>
<gene>
    <name evidence="2" type="ORF">GAO09_19300</name>
</gene>
<comment type="caution">
    <text evidence="2">The sequence shown here is derived from an EMBL/GenBank/DDBJ whole genome shotgun (WGS) entry which is preliminary data.</text>
</comment>
<sequence length="105" mass="11017">MSICEGSCYCSLMSRDTRQFASFLVVLLVPSALAGVVIDTRWGQQNAWLIFAVWLAAILGGTGFIIDGKKGAADSIIGTGRAWLITLSVGLLIGSLAAAKFGHSL</sequence>
<evidence type="ECO:0000313" key="2">
    <source>
        <dbReference type="EMBL" id="MQY48185.1"/>
    </source>
</evidence>
<dbReference type="EMBL" id="WIXI01000047">
    <property type="protein sequence ID" value="MQY48185.1"/>
    <property type="molecule type" value="Genomic_DNA"/>
</dbReference>
<name>A0A6A8AA94_9HYPH</name>
<proteinExistence type="predicted"/>
<dbReference type="Proteomes" id="UP000435138">
    <property type="component" value="Unassembled WGS sequence"/>
</dbReference>
<reference evidence="2 3" key="1">
    <citation type="submission" date="2019-11" db="EMBL/GenBank/DDBJ databases">
        <title>Genome analysis of Rhizobacterium cereale a novel genus and species isolated from maize roots in North Spain.</title>
        <authorList>
            <person name="Menendez E."/>
            <person name="Flores-Felix J.D."/>
            <person name="Ramirez-Bahena M.-H."/>
            <person name="Igual J.M."/>
            <person name="Garcia-Fraile P."/>
            <person name="Peix A."/>
            <person name="Velazquez E."/>
        </authorList>
    </citation>
    <scope>NUCLEOTIDE SEQUENCE [LARGE SCALE GENOMIC DNA]</scope>
    <source>
        <strain evidence="2 3">RZME27</strain>
    </source>
</reference>
<dbReference type="AlphaFoldDB" id="A0A6A8AA94"/>
<feature type="transmembrane region" description="Helical" evidence="1">
    <location>
        <begin position="48"/>
        <end position="66"/>
    </location>
</feature>
<evidence type="ECO:0000313" key="3">
    <source>
        <dbReference type="Proteomes" id="UP000435138"/>
    </source>
</evidence>
<keyword evidence="1" id="KW-0472">Membrane</keyword>
<feature type="transmembrane region" description="Helical" evidence="1">
    <location>
        <begin position="20"/>
        <end position="42"/>
    </location>
</feature>